<feature type="region of interest" description="Disordered" evidence="1">
    <location>
        <begin position="351"/>
        <end position="614"/>
    </location>
</feature>
<keyword evidence="3" id="KW-1185">Reference proteome</keyword>
<feature type="compositionally biased region" description="Low complexity" evidence="1">
    <location>
        <begin position="534"/>
        <end position="556"/>
    </location>
</feature>
<dbReference type="Proteomes" id="UP001218218">
    <property type="component" value="Unassembled WGS sequence"/>
</dbReference>
<feature type="compositionally biased region" description="Low complexity" evidence="1">
    <location>
        <begin position="410"/>
        <end position="425"/>
    </location>
</feature>
<feature type="compositionally biased region" description="Acidic residues" evidence="1">
    <location>
        <begin position="361"/>
        <end position="386"/>
    </location>
</feature>
<feature type="compositionally biased region" description="Basic residues" evidence="1">
    <location>
        <begin position="462"/>
        <end position="472"/>
    </location>
</feature>
<feature type="compositionally biased region" description="Pro residues" evidence="1">
    <location>
        <begin position="426"/>
        <end position="439"/>
    </location>
</feature>
<feature type="compositionally biased region" description="Polar residues" evidence="1">
    <location>
        <begin position="598"/>
        <end position="614"/>
    </location>
</feature>
<dbReference type="AlphaFoldDB" id="A0AAD6ZZ61"/>
<sequence>MAKGNKKKRERKRVPKEERKNLRLWAEGARETILTPHLDNYQTALNQGWRQERKYLKKVCREYNTRVSWRTLDHEEPVLAEWDPAALIVDEQLSNDEEEARAGRVKILNARIRRWFTYRLRKINKQRSGALDPTKDPYAVLLAKLSGLTAPPKARQAYQQFMRESYTEKIAPVVAEEWQKLQQEDGQLSERTKEPKAGFRAQVARDVFARLPSAEQKAIAARATGEAATAKLEYVAALKGPVATSPEARQKCIDAVGEFMGPILSGLNQHTGLHATLILGGPMPKYGGELRTVHVSYGRNRTADAVHWPQWDKTRFAENVNKFMIDYLATAFSTQDCAQAALTDLNGAKYTITPATGAGESDSDSDDSEDDSDSDSSGSDTDEEEDGRARKKQKTGTENRRAKKPVKARTATAATSSASAAALPTGSPPVPAPTSPAPAPVSTAPVSAAPSASSHVAATPRPRPRPRPKKAKPIPSLPMRQSTRGKGEAGTAMDVDPAEGLDTGVMDTGNTLPPTLSTAASANVSSPTVPGTLSATSATVPPSSASTATGGSTSTPAPVPPVASGPPSAPSTGNPTPSDTSTALTLPPLSHAAHDTIGPNTQTTNSRATPTSTFLPCPPQAASWFADAHAAMTKLDLGCHYHALVAAWTRMEQASRFEHGPTNLSPKNRPKQVTTWIGRLRKGTEPVVDDPATYAIQWQAWWDSLQPAWRTKDVDGQWSVVGGYGDGGREWGPLYQWGVNGVLSIVASLYFWGRAAHGNAEFCGRWEAAVGDVVWMFEGMAAYYEMFNGKF</sequence>
<feature type="compositionally biased region" description="Polar residues" evidence="1">
    <location>
        <begin position="508"/>
        <end position="533"/>
    </location>
</feature>
<dbReference type="EMBL" id="JARIHO010000022">
    <property type="protein sequence ID" value="KAJ7343878.1"/>
    <property type="molecule type" value="Genomic_DNA"/>
</dbReference>
<organism evidence="2 3">
    <name type="scientific">Mycena albidolilacea</name>
    <dbReference type="NCBI Taxonomy" id="1033008"/>
    <lineage>
        <taxon>Eukaryota</taxon>
        <taxon>Fungi</taxon>
        <taxon>Dikarya</taxon>
        <taxon>Basidiomycota</taxon>
        <taxon>Agaricomycotina</taxon>
        <taxon>Agaricomycetes</taxon>
        <taxon>Agaricomycetidae</taxon>
        <taxon>Agaricales</taxon>
        <taxon>Marasmiineae</taxon>
        <taxon>Mycenaceae</taxon>
        <taxon>Mycena</taxon>
    </lineage>
</organism>
<protein>
    <submittedName>
        <fullName evidence="2">Uncharacterized protein</fullName>
    </submittedName>
</protein>
<feature type="compositionally biased region" description="Low complexity" evidence="1">
    <location>
        <begin position="440"/>
        <end position="460"/>
    </location>
</feature>
<accession>A0AAD6ZZ61</accession>
<proteinExistence type="predicted"/>
<reference evidence="2" key="1">
    <citation type="submission" date="2023-03" db="EMBL/GenBank/DDBJ databases">
        <title>Massive genome expansion in bonnet fungi (Mycena s.s.) driven by repeated elements and novel gene families across ecological guilds.</title>
        <authorList>
            <consortium name="Lawrence Berkeley National Laboratory"/>
            <person name="Harder C.B."/>
            <person name="Miyauchi S."/>
            <person name="Viragh M."/>
            <person name="Kuo A."/>
            <person name="Thoen E."/>
            <person name="Andreopoulos B."/>
            <person name="Lu D."/>
            <person name="Skrede I."/>
            <person name="Drula E."/>
            <person name="Henrissat B."/>
            <person name="Morin E."/>
            <person name="Kohler A."/>
            <person name="Barry K."/>
            <person name="LaButti K."/>
            <person name="Morin E."/>
            <person name="Salamov A."/>
            <person name="Lipzen A."/>
            <person name="Mereny Z."/>
            <person name="Hegedus B."/>
            <person name="Baldrian P."/>
            <person name="Stursova M."/>
            <person name="Weitz H."/>
            <person name="Taylor A."/>
            <person name="Grigoriev I.V."/>
            <person name="Nagy L.G."/>
            <person name="Martin F."/>
            <person name="Kauserud H."/>
        </authorList>
    </citation>
    <scope>NUCLEOTIDE SEQUENCE</scope>
    <source>
        <strain evidence="2">CBHHK002</strain>
    </source>
</reference>
<evidence type="ECO:0000313" key="3">
    <source>
        <dbReference type="Proteomes" id="UP001218218"/>
    </source>
</evidence>
<evidence type="ECO:0000313" key="2">
    <source>
        <dbReference type="EMBL" id="KAJ7343878.1"/>
    </source>
</evidence>
<name>A0AAD6ZZ61_9AGAR</name>
<comment type="caution">
    <text evidence="2">The sequence shown here is derived from an EMBL/GenBank/DDBJ whole genome shotgun (WGS) entry which is preliminary data.</text>
</comment>
<feature type="compositionally biased region" description="Pro residues" evidence="1">
    <location>
        <begin position="557"/>
        <end position="569"/>
    </location>
</feature>
<evidence type="ECO:0000256" key="1">
    <source>
        <dbReference type="SAM" id="MobiDB-lite"/>
    </source>
</evidence>
<gene>
    <name evidence="2" type="ORF">DFH08DRAFT_962020</name>
</gene>